<dbReference type="STRING" id="1805238.AUJ23_03905"/>
<evidence type="ECO:0000256" key="7">
    <source>
        <dbReference type="RuleBase" id="RU003619"/>
    </source>
</evidence>
<dbReference type="InterPro" id="IPR005717">
    <property type="entry name" value="Ribosomal_uS7_bac/org-type"/>
</dbReference>
<keyword evidence="3 6" id="KW-0694">RNA-binding</keyword>
<sequence>MRGKRAQKHLLLPDPIYQSELLTKFINFVMTGGKKSAAQAIVYGALDLLNKDKKSDSLKMFEQVVEAVKPQVEVRSRRVGGANYQVPMPVSGNRQSALAFRWIIIAAKARKGASMKVKLAAEFKDIMEGIGGAIKKKEDIHRMADANKAFAHFARFSR</sequence>
<dbReference type="HAMAP" id="MF_00480_B">
    <property type="entry name" value="Ribosomal_uS7_B"/>
    <property type="match status" value="1"/>
</dbReference>
<evidence type="ECO:0000256" key="4">
    <source>
        <dbReference type="ARBA" id="ARBA00022980"/>
    </source>
</evidence>
<keyword evidence="6" id="KW-0820">tRNA-binding</keyword>
<evidence type="ECO:0000313" key="9">
    <source>
        <dbReference type="EMBL" id="OIO18321.1"/>
    </source>
</evidence>
<dbReference type="GO" id="GO:0015935">
    <property type="term" value="C:small ribosomal subunit"/>
    <property type="evidence" value="ECO:0007669"/>
    <property type="project" value="InterPro"/>
</dbReference>
<accession>A0A1J4U4P1</accession>
<dbReference type="GO" id="GO:0003735">
    <property type="term" value="F:structural constituent of ribosome"/>
    <property type="evidence" value="ECO:0007669"/>
    <property type="project" value="InterPro"/>
</dbReference>
<keyword evidence="5 6" id="KW-0687">Ribonucleoprotein</keyword>
<comment type="caution">
    <text evidence="9">The sequence shown here is derived from an EMBL/GenBank/DDBJ whole genome shotgun (WGS) entry which is preliminary data.</text>
</comment>
<evidence type="ECO:0000256" key="2">
    <source>
        <dbReference type="ARBA" id="ARBA00022730"/>
    </source>
</evidence>
<dbReference type="InterPro" id="IPR000235">
    <property type="entry name" value="Ribosomal_uS7"/>
</dbReference>
<gene>
    <name evidence="6" type="primary">rpsG</name>
    <name evidence="9" type="ORF">AUJ23_03905</name>
</gene>
<name>A0A1J4U4P1_9BACT</name>
<dbReference type="SUPFAM" id="SSF47973">
    <property type="entry name" value="Ribosomal protein S7"/>
    <property type="match status" value="1"/>
</dbReference>
<dbReference type="FunFam" id="1.10.455.10:FF:000001">
    <property type="entry name" value="30S ribosomal protein S7"/>
    <property type="match status" value="1"/>
</dbReference>
<dbReference type="AlphaFoldDB" id="A0A1J4U4P1"/>
<dbReference type="InterPro" id="IPR020606">
    <property type="entry name" value="Ribosomal_uS7_CS"/>
</dbReference>
<dbReference type="Gene3D" id="1.10.455.10">
    <property type="entry name" value="Ribosomal protein S7 domain"/>
    <property type="match status" value="1"/>
</dbReference>
<feature type="domain" description="Small ribosomal subunit protein uS7" evidence="8">
    <location>
        <begin position="2"/>
        <end position="148"/>
    </location>
</feature>
<dbReference type="PROSITE" id="PS00052">
    <property type="entry name" value="RIBOSOMAL_S7"/>
    <property type="match status" value="1"/>
</dbReference>
<dbReference type="PIRSF" id="PIRSF002122">
    <property type="entry name" value="RPS7p_RPS7a_RPS5e_RPS7o"/>
    <property type="match status" value="1"/>
</dbReference>
<dbReference type="Proteomes" id="UP000181941">
    <property type="component" value="Unassembled WGS sequence"/>
</dbReference>
<evidence type="ECO:0000256" key="3">
    <source>
        <dbReference type="ARBA" id="ARBA00022884"/>
    </source>
</evidence>
<keyword evidence="2 6" id="KW-0699">rRNA-binding</keyword>
<dbReference type="Pfam" id="PF00177">
    <property type="entry name" value="Ribosomal_S7"/>
    <property type="match status" value="1"/>
</dbReference>
<dbReference type="EMBL" id="MNVC01000046">
    <property type="protein sequence ID" value="OIO18321.1"/>
    <property type="molecule type" value="Genomic_DNA"/>
</dbReference>
<dbReference type="CDD" id="cd14869">
    <property type="entry name" value="uS7_Bacteria"/>
    <property type="match status" value="1"/>
</dbReference>
<keyword evidence="4 6" id="KW-0689">Ribosomal protein</keyword>
<comment type="similarity">
    <text evidence="1 6 7">Belongs to the universal ribosomal protein uS7 family.</text>
</comment>
<protein>
    <recommendedName>
        <fullName evidence="6">Small ribosomal subunit protein uS7</fullName>
    </recommendedName>
</protein>
<evidence type="ECO:0000313" key="10">
    <source>
        <dbReference type="Proteomes" id="UP000181941"/>
    </source>
</evidence>
<dbReference type="PANTHER" id="PTHR11205">
    <property type="entry name" value="RIBOSOMAL PROTEIN S7"/>
    <property type="match status" value="1"/>
</dbReference>
<dbReference type="GO" id="GO:0006412">
    <property type="term" value="P:translation"/>
    <property type="evidence" value="ECO:0007669"/>
    <property type="project" value="UniProtKB-UniRule"/>
</dbReference>
<comment type="function">
    <text evidence="6">One of the primary rRNA binding proteins, it binds directly to 16S rRNA where it nucleates assembly of the head domain of the 30S subunit. Is located at the subunit interface close to the decoding center, probably blocks exit of the E-site tRNA.</text>
</comment>
<comment type="subunit">
    <text evidence="6">Part of the 30S ribosomal subunit. Contacts proteins S9 and S11.</text>
</comment>
<evidence type="ECO:0000256" key="5">
    <source>
        <dbReference type="ARBA" id="ARBA00023274"/>
    </source>
</evidence>
<organism evidence="9 10">
    <name type="scientific">Candidatus Magasanikbacteria bacterium CG1_02_32_51</name>
    <dbReference type="NCBI Taxonomy" id="1805238"/>
    <lineage>
        <taxon>Bacteria</taxon>
        <taxon>Candidatus Magasanikiibacteriota</taxon>
    </lineage>
</organism>
<evidence type="ECO:0000256" key="6">
    <source>
        <dbReference type="HAMAP-Rule" id="MF_00480"/>
    </source>
</evidence>
<dbReference type="NCBIfam" id="TIGR01029">
    <property type="entry name" value="rpsG_bact"/>
    <property type="match status" value="1"/>
</dbReference>
<dbReference type="InterPro" id="IPR036823">
    <property type="entry name" value="Ribosomal_uS7_dom_sf"/>
</dbReference>
<reference evidence="9 10" key="1">
    <citation type="journal article" date="2016" name="Environ. Microbiol.">
        <title>Genomic resolution of a cold subsurface aquifer community provides metabolic insights for novel microbes adapted to high CO concentrations.</title>
        <authorList>
            <person name="Probst A.J."/>
            <person name="Castelle C.J."/>
            <person name="Singh A."/>
            <person name="Brown C.T."/>
            <person name="Anantharaman K."/>
            <person name="Sharon I."/>
            <person name="Hug L.A."/>
            <person name="Burstein D."/>
            <person name="Emerson J.B."/>
            <person name="Thomas B.C."/>
            <person name="Banfield J.F."/>
        </authorList>
    </citation>
    <scope>NUCLEOTIDE SEQUENCE [LARGE SCALE GENOMIC DNA]</scope>
    <source>
        <strain evidence="9">CG1_02_32_51</strain>
    </source>
</reference>
<evidence type="ECO:0000256" key="1">
    <source>
        <dbReference type="ARBA" id="ARBA00007151"/>
    </source>
</evidence>
<dbReference type="GO" id="GO:0019843">
    <property type="term" value="F:rRNA binding"/>
    <property type="evidence" value="ECO:0007669"/>
    <property type="project" value="UniProtKB-UniRule"/>
</dbReference>
<proteinExistence type="inferred from homology"/>
<dbReference type="GO" id="GO:0000049">
    <property type="term" value="F:tRNA binding"/>
    <property type="evidence" value="ECO:0007669"/>
    <property type="project" value="UniProtKB-UniRule"/>
</dbReference>
<dbReference type="InterPro" id="IPR023798">
    <property type="entry name" value="Ribosomal_uS7_dom"/>
</dbReference>
<evidence type="ECO:0000259" key="8">
    <source>
        <dbReference type="Pfam" id="PF00177"/>
    </source>
</evidence>